<sequence length="271" mass="29146">MDPPKRPRRRNELKEFVKHPVNFLKERFGSRTPSPSRSRPASRSNIAGDTGTSSKPSLDVPIGNPPTDDTNRGEIQRHQDNIDKAIGGPPRQDLSSQAIQSTGSEAIPPLPAQTEENSFMPPTSTFDHSGTSQFSDPGPFPPIERLERPRGEEEAQGITAHVDNLIQAHGATVVEGGLSDLSSPTESNVPATEISLPENDAQDNNAQVERQPAGLASKIYEGVKTTLRKVVEVSDVFPPLKSVAAGLLVICDTIDVSPSSEETTPSVSIYD</sequence>
<accession>A0A4Q2D4C9</accession>
<dbReference type="EMBL" id="SDEE01000742">
    <property type="protein sequence ID" value="RXW14217.1"/>
    <property type="molecule type" value="Genomic_DNA"/>
</dbReference>
<reference evidence="2 3" key="1">
    <citation type="submission" date="2019-01" db="EMBL/GenBank/DDBJ databases">
        <title>Draft genome sequence of Psathyrella aberdarensis IHI B618.</title>
        <authorList>
            <person name="Buettner E."/>
            <person name="Kellner H."/>
        </authorList>
    </citation>
    <scope>NUCLEOTIDE SEQUENCE [LARGE SCALE GENOMIC DNA]</scope>
    <source>
        <strain evidence="2 3">IHI B618</strain>
    </source>
</reference>
<feature type="compositionally biased region" description="Polar residues" evidence="1">
    <location>
        <begin position="45"/>
        <end position="56"/>
    </location>
</feature>
<feature type="compositionally biased region" description="Basic and acidic residues" evidence="1">
    <location>
        <begin position="10"/>
        <end position="29"/>
    </location>
</feature>
<feature type="region of interest" description="Disordered" evidence="1">
    <location>
        <begin position="1"/>
        <end position="154"/>
    </location>
</feature>
<organism evidence="2 3">
    <name type="scientific">Candolleomyces aberdarensis</name>
    <dbReference type="NCBI Taxonomy" id="2316362"/>
    <lineage>
        <taxon>Eukaryota</taxon>
        <taxon>Fungi</taxon>
        <taxon>Dikarya</taxon>
        <taxon>Basidiomycota</taxon>
        <taxon>Agaricomycotina</taxon>
        <taxon>Agaricomycetes</taxon>
        <taxon>Agaricomycetidae</taxon>
        <taxon>Agaricales</taxon>
        <taxon>Agaricineae</taxon>
        <taxon>Psathyrellaceae</taxon>
        <taxon>Candolleomyces</taxon>
    </lineage>
</organism>
<evidence type="ECO:0000313" key="2">
    <source>
        <dbReference type="EMBL" id="RXW14217.1"/>
    </source>
</evidence>
<proteinExistence type="predicted"/>
<feature type="compositionally biased region" description="Basic and acidic residues" evidence="1">
    <location>
        <begin position="144"/>
        <end position="153"/>
    </location>
</feature>
<name>A0A4Q2D4C9_9AGAR</name>
<evidence type="ECO:0000313" key="3">
    <source>
        <dbReference type="Proteomes" id="UP000290288"/>
    </source>
</evidence>
<feature type="compositionally biased region" description="Low complexity" evidence="1">
    <location>
        <begin position="30"/>
        <end position="44"/>
    </location>
</feature>
<feature type="compositionally biased region" description="Polar residues" evidence="1">
    <location>
        <begin position="93"/>
        <end position="104"/>
    </location>
</feature>
<dbReference type="OrthoDB" id="3269932at2759"/>
<feature type="compositionally biased region" description="Basic and acidic residues" evidence="1">
    <location>
        <begin position="69"/>
        <end position="83"/>
    </location>
</feature>
<dbReference type="Proteomes" id="UP000290288">
    <property type="component" value="Unassembled WGS sequence"/>
</dbReference>
<protein>
    <submittedName>
        <fullName evidence="2">Uncharacterized protein</fullName>
    </submittedName>
</protein>
<keyword evidence="3" id="KW-1185">Reference proteome</keyword>
<evidence type="ECO:0000256" key="1">
    <source>
        <dbReference type="SAM" id="MobiDB-lite"/>
    </source>
</evidence>
<comment type="caution">
    <text evidence="2">The sequence shown here is derived from an EMBL/GenBank/DDBJ whole genome shotgun (WGS) entry which is preliminary data.</text>
</comment>
<dbReference type="AlphaFoldDB" id="A0A4Q2D4C9"/>
<feature type="compositionally biased region" description="Polar residues" evidence="1">
    <location>
        <begin position="114"/>
        <end position="135"/>
    </location>
</feature>
<gene>
    <name evidence="2" type="ORF">EST38_g11638</name>
</gene>